<reference evidence="8" key="1">
    <citation type="journal article" date="2019" name="Int. J. Syst. Evol. Microbiol.">
        <title>The Global Catalogue of Microorganisms (GCM) 10K type strain sequencing project: providing services to taxonomists for standard genome sequencing and annotation.</title>
        <authorList>
            <consortium name="The Broad Institute Genomics Platform"/>
            <consortium name="The Broad Institute Genome Sequencing Center for Infectious Disease"/>
            <person name="Wu L."/>
            <person name="Ma J."/>
        </authorList>
    </citation>
    <scope>NUCLEOTIDE SEQUENCE [LARGE SCALE GENOMIC DNA]</scope>
    <source>
        <strain evidence="8">WYCCWR 12678</strain>
    </source>
</reference>
<evidence type="ECO:0000256" key="4">
    <source>
        <dbReference type="ARBA" id="ARBA00023136"/>
    </source>
</evidence>
<evidence type="ECO:0000256" key="2">
    <source>
        <dbReference type="ARBA" id="ARBA00022692"/>
    </source>
</evidence>
<keyword evidence="8" id="KW-1185">Reference proteome</keyword>
<feature type="domain" description="ABC-2 type transporter transmembrane" evidence="6">
    <location>
        <begin position="3"/>
        <end position="133"/>
    </location>
</feature>
<evidence type="ECO:0000256" key="3">
    <source>
        <dbReference type="ARBA" id="ARBA00022989"/>
    </source>
</evidence>
<evidence type="ECO:0000259" key="6">
    <source>
        <dbReference type="Pfam" id="PF12698"/>
    </source>
</evidence>
<comment type="subcellular location">
    <subcellularLocation>
        <location evidence="1">Membrane</location>
        <topology evidence="1">Multi-pass membrane protein</topology>
    </subcellularLocation>
</comment>
<gene>
    <name evidence="7" type="ORF">ACFO8Q_12180</name>
</gene>
<protein>
    <submittedName>
        <fullName evidence="7">YhgE/Pip domain-containing protein</fullName>
    </submittedName>
</protein>
<dbReference type="Pfam" id="PF12698">
    <property type="entry name" value="ABC2_membrane_3"/>
    <property type="match status" value="1"/>
</dbReference>
<dbReference type="EMBL" id="JBHSHC010000096">
    <property type="protein sequence ID" value="MFC4768108.1"/>
    <property type="molecule type" value="Genomic_DNA"/>
</dbReference>
<accession>A0ABV9Q2C7</accession>
<dbReference type="Gene3D" id="3.40.1710.10">
    <property type="entry name" value="abc type-2 transporter like domain"/>
    <property type="match status" value="1"/>
</dbReference>
<comment type="caution">
    <text evidence="7">The sequence shown here is derived from an EMBL/GenBank/DDBJ whole genome shotgun (WGS) entry which is preliminary data.</text>
</comment>
<dbReference type="Proteomes" id="UP001596002">
    <property type="component" value="Unassembled WGS sequence"/>
</dbReference>
<feature type="transmembrane region" description="Helical" evidence="5">
    <location>
        <begin position="120"/>
        <end position="141"/>
    </location>
</feature>
<keyword evidence="4 5" id="KW-0472">Membrane</keyword>
<proteinExistence type="predicted"/>
<evidence type="ECO:0000313" key="8">
    <source>
        <dbReference type="Proteomes" id="UP001596002"/>
    </source>
</evidence>
<keyword evidence="3 5" id="KW-1133">Transmembrane helix</keyword>
<dbReference type="PANTHER" id="PTHR43077:SF10">
    <property type="entry name" value="TRANSPORT PERMEASE PROTEIN"/>
    <property type="match status" value="1"/>
</dbReference>
<keyword evidence="2 5" id="KW-0812">Transmembrane</keyword>
<evidence type="ECO:0000256" key="1">
    <source>
        <dbReference type="ARBA" id="ARBA00004141"/>
    </source>
</evidence>
<evidence type="ECO:0000256" key="5">
    <source>
        <dbReference type="SAM" id="Phobius"/>
    </source>
</evidence>
<sequence>MTVEAAMDRLEQRDVQMVLQIPADFSKQLQSPGQKGTLHYTINESNPAMVKNVMQGVLATITAQVNREAVANGVEVALKQAGMPTPQGQAMAKGISERVTADVKSIHPVSSFAIQMIPMMLILASYVGAMIMGLNFCPIFIRL</sequence>
<dbReference type="PANTHER" id="PTHR43077">
    <property type="entry name" value="TRANSPORT PERMEASE YVFS-RELATED"/>
    <property type="match status" value="1"/>
</dbReference>
<evidence type="ECO:0000313" key="7">
    <source>
        <dbReference type="EMBL" id="MFC4768108.1"/>
    </source>
</evidence>
<dbReference type="InterPro" id="IPR051328">
    <property type="entry name" value="T7SS_ABC-Transporter"/>
</dbReference>
<organism evidence="7 8">
    <name type="scientific">Effusibacillus consociatus</name>
    <dbReference type="NCBI Taxonomy" id="1117041"/>
    <lineage>
        <taxon>Bacteria</taxon>
        <taxon>Bacillati</taxon>
        <taxon>Bacillota</taxon>
        <taxon>Bacilli</taxon>
        <taxon>Bacillales</taxon>
        <taxon>Alicyclobacillaceae</taxon>
        <taxon>Effusibacillus</taxon>
    </lineage>
</organism>
<dbReference type="InterPro" id="IPR013525">
    <property type="entry name" value="ABC2_TM"/>
</dbReference>
<name>A0ABV9Q2C7_9BACL</name>